<reference evidence="4" key="2">
    <citation type="submission" date="2018-02" db="EMBL/GenBank/DDBJ databases">
        <authorList>
            <person name="Cohen D.B."/>
            <person name="Kent A.D."/>
        </authorList>
    </citation>
    <scope>NUCLEOTIDE SEQUENCE</scope>
    <source>
        <strain evidence="4">1602</strain>
    </source>
</reference>
<dbReference type="STRING" id="3076.A0A2P6TTA5"/>
<organism evidence="4 5">
    <name type="scientific">Chlorella sorokiniana</name>
    <name type="common">Freshwater green alga</name>
    <dbReference type="NCBI Taxonomy" id="3076"/>
    <lineage>
        <taxon>Eukaryota</taxon>
        <taxon>Viridiplantae</taxon>
        <taxon>Chlorophyta</taxon>
        <taxon>core chlorophytes</taxon>
        <taxon>Trebouxiophyceae</taxon>
        <taxon>Chlorellales</taxon>
        <taxon>Chlorellaceae</taxon>
        <taxon>Chlorella clade</taxon>
        <taxon>Chlorella</taxon>
    </lineage>
</organism>
<evidence type="ECO:0000313" key="5">
    <source>
        <dbReference type="Proteomes" id="UP000239899"/>
    </source>
</evidence>
<dbReference type="PANTHER" id="PTHR36739:SF1">
    <property type="entry name" value="D-TAGATOSE-1,6-BISPHOSPHATE ALDOLASE SUBUNIT"/>
    <property type="match status" value="1"/>
</dbReference>
<dbReference type="Pfam" id="PF25103">
    <property type="entry name" value="DUF7811"/>
    <property type="match status" value="1"/>
</dbReference>
<dbReference type="AlphaFoldDB" id="A0A2P6TTA5"/>
<accession>A0A2P6TTA5</accession>
<dbReference type="Proteomes" id="UP000239899">
    <property type="component" value="Unassembled WGS sequence"/>
</dbReference>
<reference evidence="4 5" key="1">
    <citation type="journal article" date="2018" name="Plant J.">
        <title>Genome sequences of Chlorella sorokiniana UTEX 1602 and Micractinium conductrix SAG 241.80: implications to maltose excretion by a green alga.</title>
        <authorList>
            <person name="Arriola M.B."/>
            <person name="Velmurugan N."/>
            <person name="Zhang Y."/>
            <person name="Plunkett M.H."/>
            <person name="Hondzo H."/>
            <person name="Barney B.M."/>
        </authorList>
    </citation>
    <scope>NUCLEOTIDE SEQUENCE [LARGE SCALE GENOMIC DNA]</scope>
    <source>
        <strain evidence="4">1602</strain>
        <strain evidence="5">UTEX 1602</strain>
    </source>
</reference>
<dbReference type="OrthoDB" id="2018054at2759"/>
<evidence type="ECO:0000313" key="3">
    <source>
        <dbReference type="EMBL" id="PRW05746.1"/>
    </source>
</evidence>
<dbReference type="InterPro" id="IPR056713">
    <property type="entry name" value="DUF7811"/>
</dbReference>
<proteinExistence type="predicted"/>
<name>A0A2P6TTA5_CHLSO</name>
<evidence type="ECO:0000259" key="2">
    <source>
        <dbReference type="Pfam" id="PF25103"/>
    </source>
</evidence>
<feature type="compositionally biased region" description="Low complexity" evidence="1">
    <location>
        <begin position="66"/>
        <end position="81"/>
    </location>
</feature>
<dbReference type="EMBL" id="LHPG02000007">
    <property type="protein sequence ID" value="PRW57298.1"/>
    <property type="molecule type" value="Genomic_DNA"/>
</dbReference>
<gene>
    <name evidence="4" type="ORF">C2E21_4379</name>
    <name evidence="3" type="ORF">C2E21_9567</name>
</gene>
<feature type="region of interest" description="Disordered" evidence="1">
    <location>
        <begin position="51"/>
        <end position="83"/>
    </location>
</feature>
<evidence type="ECO:0000256" key="1">
    <source>
        <dbReference type="SAM" id="MobiDB-lite"/>
    </source>
</evidence>
<protein>
    <recommendedName>
        <fullName evidence="2">DUF7811 domain-containing protein</fullName>
    </recommendedName>
</protein>
<feature type="domain" description="DUF7811" evidence="2">
    <location>
        <begin position="130"/>
        <end position="209"/>
    </location>
</feature>
<dbReference type="PANTHER" id="PTHR36739">
    <property type="entry name" value="D-TAGATOSE-1,6-BISPHOSPHATE ALDOLASE SUBUNIT"/>
    <property type="match status" value="1"/>
</dbReference>
<comment type="caution">
    <text evidence="4">The sequence shown here is derived from an EMBL/GenBank/DDBJ whole genome shotgun (WGS) entry which is preliminary data.</text>
</comment>
<sequence length="209" mass="22203">MLAAAAAAPPTRLVAARTAGWAPRRAAAGCRPSVRVEGARGVGGARWWAGGSSPWGGDDDASPLFDLSGSSAGLDGSPAPSNSEPVTTIFCSDGSIVTLGPQRRHPLQAAERRSARRASFDPLPLPEEQGLCIGSTEQLFERVEDTVLARGGEVWETQRQLKSGVHECLKMSVAIPYLFGVPPEFEHLKAGIKTGGGIIDRIEQQWFIF</sequence>
<evidence type="ECO:0000313" key="4">
    <source>
        <dbReference type="EMBL" id="PRW57298.1"/>
    </source>
</evidence>
<dbReference type="EMBL" id="LHPG02000045">
    <property type="protein sequence ID" value="PRW05746.1"/>
    <property type="molecule type" value="Genomic_DNA"/>
</dbReference>
<keyword evidence="5" id="KW-1185">Reference proteome</keyword>